<evidence type="ECO:0000313" key="2">
    <source>
        <dbReference type="Proteomes" id="UP001249851"/>
    </source>
</evidence>
<reference evidence="1" key="2">
    <citation type="journal article" date="2023" name="Science">
        <title>Genomic signatures of disease resistance in endangered staghorn corals.</title>
        <authorList>
            <person name="Vollmer S.V."/>
            <person name="Selwyn J.D."/>
            <person name="Despard B.A."/>
            <person name="Roesel C.L."/>
        </authorList>
    </citation>
    <scope>NUCLEOTIDE SEQUENCE</scope>
    <source>
        <strain evidence="1">K2</strain>
    </source>
</reference>
<gene>
    <name evidence="1" type="ORF">P5673_018630</name>
</gene>
<dbReference type="AlphaFoldDB" id="A0AAD9QCR8"/>
<sequence length="174" mass="19999">MTTGTPVRNCFIIFMRMEQLLVKLQGRTTQERHILLVNYPQGNVIKFVDGYNKFIAGVDRNDEMIGTYSAVRKRMKCTKKVTFHFIEEGLINAHILHRKNGGSKRLLRFKLDCINSILTAAGAELPPPNASDLYSARHFPDLIPPTECKQNPQKRCVVCSKNKKRKESRYQCED</sequence>
<name>A0AAD9QCR8_ACRCE</name>
<dbReference type="EMBL" id="JARQWQ010000042">
    <property type="protein sequence ID" value="KAK2559002.1"/>
    <property type="molecule type" value="Genomic_DNA"/>
</dbReference>
<dbReference type="PANTHER" id="PTHR46599">
    <property type="entry name" value="PIGGYBAC TRANSPOSABLE ELEMENT-DERIVED PROTEIN 4"/>
    <property type="match status" value="1"/>
</dbReference>
<protein>
    <submittedName>
        <fullName evidence="1">PiggyBac transposable element-derived protein 4</fullName>
    </submittedName>
</protein>
<accession>A0AAD9QCR8</accession>
<comment type="caution">
    <text evidence="1">The sequence shown here is derived from an EMBL/GenBank/DDBJ whole genome shotgun (WGS) entry which is preliminary data.</text>
</comment>
<keyword evidence="2" id="KW-1185">Reference proteome</keyword>
<organism evidence="1 2">
    <name type="scientific">Acropora cervicornis</name>
    <name type="common">Staghorn coral</name>
    <dbReference type="NCBI Taxonomy" id="6130"/>
    <lineage>
        <taxon>Eukaryota</taxon>
        <taxon>Metazoa</taxon>
        <taxon>Cnidaria</taxon>
        <taxon>Anthozoa</taxon>
        <taxon>Hexacorallia</taxon>
        <taxon>Scleractinia</taxon>
        <taxon>Astrocoeniina</taxon>
        <taxon>Acroporidae</taxon>
        <taxon>Acropora</taxon>
    </lineage>
</organism>
<reference evidence="1" key="1">
    <citation type="journal article" date="2023" name="G3 (Bethesda)">
        <title>Whole genome assembly and annotation of the endangered Caribbean coral Acropora cervicornis.</title>
        <authorList>
            <person name="Selwyn J.D."/>
            <person name="Vollmer S.V."/>
        </authorList>
    </citation>
    <scope>NUCLEOTIDE SEQUENCE</scope>
    <source>
        <strain evidence="1">K2</strain>
    </source>
</reference>
<dbReference type="Proteomes" id="UP001249851">
    <property type="component" value="Unassembled WGS sequence"/>
</dbReference>
<dbReference type="PANTHER" id="PTHR46599:SF3">
    <property type="entry name" value="PIGGYBAC TRANSPOSABLE ELEMENT-DERIVED PROTEIN 4"/>
    <property type="match status" value="1"/>
</dbReference>
<proteinExistence type="predicted"/>
<evidence type="ECO:0000313" key="1">
    <source>
        <dbReference type="EMBL" id="KAK2559002.1"/>
    </source>
</evidence>